<dbReference type="EMBL" id="BAABME010002419">
    <property type="protein sequence ID" value="GAA0154548.1"/>
    <property type="molecule type" value="Genomic_DNA"/>
</dbReference>
<organism evidence="2 3">
    <name type="scientific">Lithospermum erythrorhizon</name>
    <name type="common">Purple gromwell</name>
    <name type="synonym">Lithospermum officinale var. erythrorhizon</name>
    <dbReference type="NCBI Taxonomy" id="34254"/>
    <lineage>
        <taxon>Eukaryota</taxon>
        <taxon>Viridiplantae</taxon>
        <taxon>Streptophyta</taxon>
        <taxon>Embryophyta</taxon>
        <taxon>Tracheophyta</taxon>
        <taxon>Spermatophyta</taxon>
        <taxon>Magnoliopsida</taxon>
        <taxon>eudicotyledons</taxon>
        <taxon>Gunneridae</taxon>
        <taxon>Pentapetalae</taxon>
        <taxon>asterids</taxon>
        <taxon>lamiids</taxon>
        <taxon>Boraginales</taxon>
        <taxon>Boraginaceae</taxon>
        <taxon>Boraginoideae</taxon>
        <taxon>Lithospermeae</taxon>
        <taxon>Lithospermum</taxon>
    </lineage>
</organism>
<proteinExistence type="predicted"/>
<feature type="region of interest" description="Disordered" evidence="1">
    <location>
        <begin position="91"/>
        <end position="111"/>
    </location>
</feature>
<keyword evidence="3" id="KW-1185">Reference proteome</keyword>
<protein>
    <submittedName>
        <fullName evidence="2">Uncharacterized protein</fullName>
    </submittedName>
</protein>
<sequence>MVEVGSEGGGDCWLMKMEKEEITSYTGRDKAPAGFDFDEMLSEQPSLFPRVAITTKTKPRASMVAESTPASPPVAISAILIPSMLKRLEKDVPASTSQPSKRAKNGQIPIPGADIPVVVPEEAVAKGREKWMRLGLLSQSMMGDIWNFLMFCLTWRAKLEELSKITEERGQKLESTLLELKKMKDVAVEAEKVWANQKGEMQARYEELERANTGDIMRMTEAFKKEKENALASTASEAKVAHVEYANKTIRDFLKSPNYATKVGRECAAYLTHVIAYSKARLPELTNIFAAEQNNYPDWFKGLSLDPPLPANEGKTEEIGEEDEDVEFPGDGEEDVELPGKSHAPLA</sequence>
<dbReference type="Proteomes" id="UP001454036">
    <property type="component" value="Unassembled WGS sequence"/>
</dbReference>
<gene>
    <name evidence="2" type="ORF">LIER_12495</name>
</gene>
<reference evidence="2 3" key="1">
    <citation type="submission" date="2024-01" db="EMBL/GenBank/DDBJ databases">
        <title>The complete chloroplast genome sequence of Lithospermum erythrorhizon: insights into the phylogenetic relationship among Boraginaceae species and the maternal lineages of purple gromwells.</title>
        <authorList>
            <person name="Okada T."/>
            <person name="Watanabe K."/>
        </authorList>
    </citation>
    <scope>NUCLEOTIDE SEQUENCE [LARGE SCALE GENOMIC DNA]</scope>
</reference>
<name>A0AAV3PWE8_LITER</name>
<evidence type="ECO:0000256" key="1">
    <source>
        <dbReference type="SAM" id="MobiDB-lite"/>
    </source>
</evidence>
<accession>A0AAV3PWE8</accession>
<feature type="compositionally biased region" description="Acidic residues" evidence="1">
    <location>
        <begin position="319"/>
        <end position="337"/>
    </location>
</feature>
<feature type="region of interest" description="Disordered" evidence="1">
    <location>
        <begin position="305"/>
        <end position="347"/>
    </location>
</feature>
<evidence type="ECO:0000313" key="3">
    <source>
        <dbReference type="Proteomes" id="UP001454036"/>
    </source>
</evidence>
<comment type="caution">
    <text evidence="2">The sequence shown here is derived from an EMBL/GenBank/DDBJ whole genome shotgun (WGS) entry which is preliminary data.</text>
</comment>
<dbReference type="AlphaFoldDB" id="A0AAV3PWE8"/>
<evidence type="ECO:0000313" key="2">
    <source>
        <dbReference type="EMBL" id="GAA0154548.1"/>
    </source>
</evidence>